<dbReference type="OrthoDB" id="1787050at2"/>
<dbReference type="STRING" id="1833852.B0537_06055"/>
<name>A0A1S6IVA1_9FIRM</name>
<reference evidence="3 4" key="1">
    <citation type="journal article" date="2016" name="Int. J. Syst. Evol. Microbiol.">
        <title>Desulfotomaculum ferrireducens sp. nov., a moderately thermophilic sulfate-reducing and dissimilatory Fe(III)-reducing bacterium isolated from compost.</title>
        <authorList>
            <person name="Yang G."/>
            <person name="Guo J."/>
            <person name="Zhuang L."/>
            <person name="Yuan Y."/>
            <person name="Zhou S."/>
        </authorList>
    </citation>
    <scope>NUCLEOTIDE SEQUENCE [LARGE SCALE GENOMIC DNA]</scope>
    <source>
        <strain evidence="3 4">GSS09</strain>
    </source>
</reference>
<gene>
    <name evidence="3" type="ORF">B0537_06055</name>
</gene>
<feature type="chain" id="PRO_5039625842" description="Alkyl hydroperoxide reductase subunit C/ Thiol specific antioxidant domain-containing protein" evidence="2">
    <location>
        <begin position="23"/>
        <end position="152"/>
    </location>
</feature>
<evidence type="ECO:0008006" key="5">
    <source>
        <dbReference type="Google" id="ProtNLM"/>
    </source>
</evidence>
<evidence type="ECO:0000256" key="2">
    <source>
        <dbReference type="SAM" id="SignalP"/>
    </source>
</evidence>
<feature type="region of interest" description="Disordered" evidence="1">
    <location>
        <begin position="25"/>
        <end position="108"/>
    </location>
</feature>
<dbReference type="KEGG" id="dfg:B0537_06055"/>
<dbReference type="RefSeq" id="WP_077713652.1">
    <property type="nucleotide sequence ID" value="NZ_CP019698.1"/>
</dbReference>
<protein>
    <recommendedName>
        <fullName evidence="5">Alkyl hydroperoxide reductase subunit C/ Thiol specific antioxidant domain-containing protein</fullName>
    </recommendedName>
</protein>
<evidence type="ECO:0000313" key="4">
    <source>
        <dbReference type="Proteomes" id="UP000189464"/>
    </source>
</evidence>
<feature type="signal peptide" evidence="2">
    <location>
        <begin position="1"/>
        <end position="22"/>
    </location>
</feature>
<accession>A0A1S6IVA1</accession>
<dbReference type="Proteomes" id="UP000189464">
    <property type="component" value="Chromosome"/>
</dbReference>
<sequence length="152" mass="15878">MKRKILTLGLAITMSVNLVGCAGTSTPEQSGQQVPAVVTEDQPTEPKVTEPGEAQAPTSEAPQENRSLEPTVPGQTAPDTPVVPQSPDSNQVPAAADPQTPAKPTLPQGTISLQVGATLPEFVLADLKGNQVSGSSIITNHRLTFINFWTTT</sequence>
<keyword evidence="2" id="KW-0732">Signal</keyword>
<feature type="compositionally biased region" description="Polar residues" evidence="1">
    <location>
        <begin position="56"/>
        <end position="65"/>
    </location>
</feature>
<evidence type="ECO:0000256" key="1">
    <source>
        <dbReference type="SAM" id="MobiDB-lite"/>
    </source>
</evidence>
<dbReference type="AlphaFoldDB" id="A0A1S6IVA1"/>
<evidence type="ECO:0000313" key="3">
    <source>
        <dbReference type="EMBL" id="AQS58682.1"/>
    </source>
</evidence>
<dbReference type="EMBL" id="CP019698">
    <property type="protein sequence ID" value="AQS58682.1"/>
    <property type="molecule type" value="Genomic_DNA"/>
</dbReference>
<keyword evidence="4" id="KW-1185">Reference proteome</keyword>
<organism evidence="3 4">
    <name type="scientific">Desulforamulus ferrireducens</name>
    <dbReference type="NCBI Taxonomy" id="1833852"/>
    <lineage>
        <taxon>Bacteria</taxon>
        <taxon>Bacillati</taxon>
        <taxon>Bacillota</taxon>
        <taxon>Clostridia</taxon>
        <taxon>Eubacteriales</taxon>
        <taxon>Peptococcaceae</taxon>
        <taxon>Desulforamulus</taxon>
    </lineage>
</organism>
<proteinExistence type="predicted"/>